<evidence type="ECO:0000313" key="3">
    <source>
        <dbReference type="Proteomes" id="UP000237347"/>
    </source>
</evidence>
<dbReference type="AlphaFoldDB" id="A0AAW0L3Q6"/>
<keyword evidence="3" id="KW-1185">Reference proteome</keyword>
<feature type="region of interest" description="Disordered" evidence="1">
    <location>
        <begin position="1"/>
        <end position="30"/>
    </location>
</feature>
<name>A0AAW0L3Q6_QUESU</name>
<protein>
    <submittedName>
        <fullName evidence="2">Uncharacterized protein</fullName>
    </submittedName>
</protein>
<dbReference type="EMBL" id="PKMF04000167">
    <property type="protein sequence ID" value="KAK7845603.1"/>
    <property type="molecule type" value="Genomic_DNA"/>
</dbReference>
<accession>A0AAW0L3Q6</accession>
<comment type="caution">
    <text evidence="2">The sequence shown here is derived from an EMBL/GenBank/DDBJ whole genome shotgun (WGS) entry which is preliminary data.</text>
</comment>
<feature type="region of interest" description="Disordered" evidence="1">
    <location>
        <begin position="50"/>
        <end position="80"/>
    </location>
</feature>
<proteinExistence type="predicted"/>
<evidence type="ECO:0000256" key="1">
    <source>
        <dbReference type="SAM" id="MobiDB-lite"/>
    </source>
</evidence>
<evidence type="ECO:0000313" key="2">
    <source>
        <dbReference type="EMBL" id="KAK7845603.1"/>
    </source>
</evidence>
<dbReference type="Proteomes" id="UP000237347">
    <property type="component" value="Unassembled WGS sequence"/>
</dbReference>
<organism evidence="2 3">
    <name type="scientific">Quercus suber</name>
    <name type="common">Cork oak</name>
    <dbReference type="NCBI Taxonomy" id="58331"/>
    <lineage>
        <taxon>Eukaryota</taxon>
        <taxon>Viridiplantae</taxon>
        <taxon>Streptophyta</taxon>
        <taxon>Embryophyta</taxon>
        <taxon>Tracheophyta</taxon>
        <taxon>Spermatophyta</taxon>
        <taxon>Magnoliopsida</taxon>
        <taxon>eudicotyledons</taxon>
        <taxon>Gunneridae</taxon>
        <taxon>Pentapetalae</taxon>
        <taxon>rosids</taxon>
        <taxon>fabids</taxon>
        <taxon>Fagales</taxon>
        <taxon>Fagaceae</taxon>
        <taxon>Quercus</taxon>
    </lineage>
</organism>
<gene>
    <name evidence="2" type="ORF">CFP56_009075</name>
</gene>
<sequence>MGQGEKVEANGTGKKEAKVKVRSSQEQDQDHLRWLLSPLSHLPKYKLSKLPQQSHPHSFSWGPLDPPHSHRTSFSLDPQNPIGSSFANSFPATGSMPSNTENFNEVLAYPSASANAACPPLLWPARASLSRFA</sequence>
<reference evidence="2 3" key="1">
    <citation type="journal article" date="2018" name="Sci. Data">
        <title>The draft genome sequence of cork oak.</title>
        <authorList>
            <person name="Ramos A.M."/>
            <person name="Usie A."/>
            <person name="Barbosa P."/>
            <person name="Barros P.M."/>
            <person name="Capote T."/>
            <person name="Chaves I."/>
            <person name="Simoes F."/>
            <person name="Abreu I."/>
            <person name="Carrasquinho I."/>
            <person name="Faro C."/>
            <person name="Guimaraes J.B."/>
            <person name="Mendonca D."/>
            <person name="Nobrega F."/>
            <person name="Rodrigues L."/>
            <person name="Saibo N.J.M."/>
            <person name="Varela M.C."/>
            <person name="Egas C."/>
            <person name="Matos J."/>
            <person name="Miguel C.M."/>
            <person name="Oliveira M.M."/>
            <person name="Ricardo C.P."/>
            <person name="Goncalves S."/>
        </authorList>
    </citation>
    <scope>NUCLEOTIDE SEQUENCE [LARGE SCALE GENOMIC DNA]</scope>
    <source>
        <strain evidence="3">cv. HL8</strain>
    </source>
</reference>